<evidence type="ECO:0000313" key="1">
    <source>
        <dbReference type="EMBL" id="JAA82138.1"/>
    </source>
</evidence>
<sequence>MVKNEFFEIGSNQEIVRFHVDSHVRHRARCIPCAELTTLPGEPSCKLEVCCEWKRYNYLSEEYKASNISVNTFRFLKNTLFPHVCDTCKVTPSP</sequence>
<reference evidence="1" key="1">
    <citation type="journal article" date="2013" name="BMC Genomics">
        <title>Unscrambling butterfly oogenesis.</title>
        <authorList>
            <person name="Carter J.M."/>
            <person name="Baker S.C."/>
            <person name="Pink R."/>
            <person name="Carter D.R."/>
            <person name="Collins A."/>
            <person name="Tomlin J."/>
            <person name="Gibbs M."/>
            <person name="Breuker C.J."/>
        </authorList>
    </citation>
    <scope>NUCLEOTIDE SEQUENCE</scope>
    <source>
        <tissue evidence="1">Ovary</tissue>
    </source>
</reference>
<protein>
    <submittedName>
        <fullName evidence="1">Uncharacterized protein</fullName>
    </submittedName>
</protein>
<proteinExistence type="predicted"/>
<name>S4P1K5_9NEOP</name>
<dbReference type="EMBL" id="GAIX01010422">
    <property type="protein sequence ID" value="JAA82138.1"/>
    <property type="molecule type" value="Transcribed_RNA"/>
</dbReference>
<reference evidence="1" key="2">
    <citation type="submission" date="2013-05" db="EMBL/GenBank/DDBJ databases">
        <authorList>
            <person name="Carter J.-M."/>
            <person name="Baker S.C."/>
            <person name="Pink R."/>
            <person name="Carter D.R.F."/>
            <person name="Collins A."/>
            <person name="Tomlin J."/>
            <person name="Gibbs M."/>
            <person name="Breuker C.J."/>
        </authorList>
    </citation>
    <scope>NUCLEOTIDE SEQUENCE</scope>
    <source>
        <tissue evidence="1">Ovary</tissue>
    </source>
</reference>
<organism evidence="1">
    <name type="scientific">Pararge aegeria</name>
    <name type="common">speckled wood butterfly</name>
    <dbReference type="NCBI Taxonomy" id="116150"/>
    <lineage>
        <taxon>Eukaryota</taxon>
        <taxon>Metazoa</taxon>
        <taxon>Ecdysozoa</taxon>
        <taxon>Arthropoda</taxon>
        <taxon>Hexapoda</taxon>
        <taxon>Insecta</taxon>
        <taxon>Pterygota</taxon>
        <taxon>Neoptera</taxon>
        <taxon>Endopterygota</taxon>
        <taxon>Lepidoptera</taxon>
        <taxon>Glossata</taxon>
        <taxon>Ditrysia</taxon>
        <taxon>Papilionoidea</taxon>
        <taxon>Nymphalidae</taxon>
        <taxon>Satyrinae</taxon>
        <taxon>Satyrini</taxon>
        <taxon>Parargina</taxon>
        <taxon>Pararge</taxon>
    </lineage>
</organism>
<accession>S4P1K5</accession>
<feature type="non-terminal residue" evidence="1">
    <location>
        <position position="94"/>
    </location>
</feature>
<dbReference type="AlphaFoldDB" id="S4P1K5"/>